<accession>A0A316FZH5</accession>
<reference evidence="1 2" key="1">
    <citation type="submission" date="2018-05" db="EMBL/GenBank/DDBJ databases">
        <title>Genomic Encyclopedia of Type Strains, Phase IV (KMG-IV): sequencing the most valuable type-strain genomes for metagenomic binning, comparative biology and taxonomic classification.</title>
        <authorList>
            <person name="Goeker M."/>
        </authorList>
    </citation>
    <scope>NUCLEOTIDE SEQUENCE [LARGE SCALE GENOMIC DNA]</scope>
    <source>
        <strain evidence="1 2">DSM 103371</strain>
    </source>
</reference>
<proteinExistence type="predicted"/>
<dbReference type="AlphaFoldDB" id="A0A316FZH5"/>
<gene>
    <name evidence="1" type="ORF">C8D95_1148</name>
</gene>
<dbReference type="Proteomes" id="UP000245390">
    <property type="component" value="Unassembled WGS sequence"/>
</dbReference>
<sequence length="108" mass="11545">MAADWPSALPARNVRDMTRTVLLAFLTLCSCGPWPDTSSAPLARQNQPWPQLLPLDPILDPAGPAFTGDAEAQALSARAAALRTRAAVLRRPVEDEAAMEALRARLSG</sequence>
<name>A0A316FZH5_9RHOB</name>
<evidence type="ECO:0000313" key="1">
    <source>
        <dbReference type="EMBL" id="PWK53106.1"/>
    </source>
</evidence>
<keyword evidence="2" id="KW-1185">Reference proteome</keyword>
<protein>
    <submittedName>
        <fullName evidence="1">Uncharacterized protein</fullName>
    </submittedName>
</protein>
<organism evidence="1 2">
    <name type="scientific">Silicimonas algicola</name>
    <dbReference type="NCBI Taxonomy" id="1826607"/>
    <lineage>
        <taxon>Bacteria</taxon>
        <taxon>Pseudomonadati</taxon>
        <taxon>Pseudomonadota</taxon>
        <taxon>Alphaproteobacteria</taxon>
        <taxon>Rhodobacterales</taxon>
        <taxon>Paracoccaceae</taxon>
    </lineage>
</organism>
<comment type="caution">
    <text evidence="1">The sequence shown here is derived from an EMBL/GenBank/DDBJ whole genome shotgun (WGS) entry which is preliminary data.</text>
</comment>
<evidence type="ECO:0000313" key="2">
    <source>
        <dbReference type="Proteomes" id="UP000245390"/>
    </source>
</evidence>
<dbReference type="EMBL" id="QGGV01000014">
    <property type="protein sequence ID" value="PWK53106.1"/>
    <property type="molecule type" value="Genomic_DNA"/>
</dbReference>